<evidence type="ECO:0000256" key="1">
    <source>
        <dbReference type="ARBA" id="ARBA00004571"/>
    </source>
</evidence>
<evidence type="ECO:0000256" key="6">
    <source>
        <dbReference type="ARBA" id="ARBA00023136"/>
    </source>
</evidence>
<dbReference type="NCBIfam" id="TIGR01782">
    <property type="entry name" value="TonB-Xanth-Caul"/>
    <property type="match status" value="1"/>
</dbReference>
<proteinExistence type="inferred from homology"/>
<comment type="caution">
    <text evidence="12">The sequence shown here is derived from an EMBL/GenBank/DDBJ whole genome shotgun (WGS) entry which is preliminary data.</text>
</comment>
<keyword evidence="4 8" id="KW-0812">Transmembrane</keyword>
<gene>
    <name evidence="12" type="ORF">EIK76_07480</name>
</gene>
<comment type="similarity">
    <text evidence="8 9">Belongs to the TonB-dependent receptor family.</text>
</comment>
<keyword evidence="13" id="KW-1185">Reference proteome</keyword>
<evidence type="ECO:0000256" key="3">
    <source>
        <dbReference type="ARBA" id="ARBA00022452"/>
    </source>
</evidence>
<dbReference type="Gene3D" id="2.170.130.10">
    <property type="entry name" value="TonB-dependent receptor, plug domain"/>
    <property type="match status" value="1"/>
</dbReference>
<keyword evidence="7 8" id="KW-0998">Cell outer membrane</keyword>
<keyword evidence="2 8" id="KW-0813">Transport</keyword>
<evidence type="ECO:0000259" key="11">
    <source>
        <dbReference type="Pfam" id="PF07715"/>
    </source>
</evidence>
<dbReference type="InterPro" id="IPR000531">
    <property type="entry name" value="Beta-barrel_TonB"/>
</dbReference>
<dbReference type="PANTHER" id="PTHR40980:SF3">
    <property type="entry name" value="TONB-DEPENDENT RECEPTOR-LIKE BETA-BARREL DOMAIN-CONTAINING PROTEIN"/>
    <property type="match status" value="1"/>
</dbReference>
<feature type="domain" description="TonB-dependent receptor plug" evidence="11">
    <location>
        <begin position="97"/>
        <end position="206"/>
    </location>
</feature>
<organism evidence="12 13">
    <name type="scientific">Rheinheimera mesophila</name>
    <dbReference type="NCBI Taxonomy" id="1547515"/>
    <lineage>
        <taxon>Bacteria</taxon>
        <taxon>Pseudomonadati</taxon>
        <taxon>Pseudomonadota</taxon>
        <taxon>Gammaproteobacteria</taxon>
        <taxon>Chromatiales</taxon>
        <taxon>Chromatiaceae</taxon>
        <taxon>Rheinheimera</taxon>
    </lineage>
</organism>
<keyword evidence="12" id="KW-0675">Receptor</keyword>
<dbReference type="EMBL" id="RRCF01000001">
    <property type="protein sequence ID" value="RRJ23883.1"/>
    <property type="molecule type" value="Genomic_DNA"/>
</dbReference>
<evidence type="ECO:0000256" key="4">
    <source>
        <dbReference type="ARBA" id="ARBA00022692"/>
    </source>
</evidence>
<dbReference type="InterPro" id="IPR036942">
    <property type="entry name" value="Beta-barrel_TonB_sf"/>
</dbReference>
<evidence type="ECO:0000259" key="10">
    <source>
        <dbReference type="Pfam" id="PF00593"/>
    </source>
</evidence>
<feature type="domain" description="TonB-dependent receptor-like beta-barrel" evidence="10">
    <location>
        <begin position="412"/>
        <end position="905"/>
    </location>
</feature>
<dbReference type="OrthoDB" id="99276at2"/>
<dbReference type="SUPFAM" id="SSF56935">
    <property type="entry name" value="Porins"/>
    <property type="match status" value="1"/>
</dbReference>
<sequence>MLNFNDSVVMEDHANLLFQDIKIIAQKRSGMGEKLMLHNKMNKCALAVKMSLLIGAASCALPALAQQQEQAAQEEKVEVIEVRGIRASQEANINAKRFSAAVVDVVTAEDIGKFPDKNVAESLSRITGVSVTRGFGEGEKIAVRGTDPAQNRTLLNGASVASADWFVLDNPSRAFNFTLLPSNLVSDLEVYKSPQADIQEGSLGGTVYLKTRKPLDLDANTVSLQVQNQYSDVSEEWDPQLSGLYSWKNEDENFGVLVSLTKQDRTLAREGKEVLGFGRQEVDGEDYWAPRIIGDAFFQQERERETGLVSVQWRPSEQTDIVLNVLDTTLDANNINHNLYTFYNSGFVEDSAVIKGSGIVSGTANNAGSEFAIIDRISYSDAQSYDFEINHTLDSGSKITGKLGTTEAEGGTSRDRYHQFNGTYTSSSYDSGLNLSNYVMAGNLETQDDILGRTLDWMQEGSRVMTDEEDYAGLDYSFDVDHGLFNSIKTGVFYQDHTKGQKQDGIRFHWSADSQHVDPVNGPYGVLKPGETNWANQVLGQYTFADFAGGDSYAYYPLMSRANSASLAFPAEAYGSPTARFLFLPNTWEVNEKVWAGYIKGDFSGEGVRGDMGVRLVKTQVESSGYNWDGDWVAASISMLDGYSLLAGAVDPANEGNWNVRYATVDHEYTDVLPNLNLVFDVAEDTLLRFSAARVMSRPDYVNIANQQSTNTVTLTGSRGNPMLDPVRANQFDIAYEWYFNPSSLLAATFFHKDIKGSVLNTVTLETVYDEINDENVEVAITEPANGLGGTAQGVELSYQQAIGDFGVITNYTYTDSDSDQARDAVNNPGSGLIIGSSKHMANLTGYYENDLFSARLSYNYRTEFYNGLSEFGSESYTDSFGQVDASLTYDMNEYVQFVFEAVNLLDEEMYQYHIDKERPTSIYKNGRRFTLGANLRF</sequence>
<dbReference type="AlphaFoldDB" id="A0A3P3QU80"/>
<name>A0A3P3QU80_9GAMM</name>
<dbReference type="InterPro" id="IPR010104">
    <property type="entry name" value="TonB_rcpt_bac"/>
</dbReference>
<evidence type="ECO:0000256" key="8">
    <source>
        <dbReference type="PROSITE-ProRule" id="PRU01360"/>
    </source>
</evidence>
<evidence type="ECO:0000256" key="5">
    <source>
        <dbReference type="ARBA" id="ARBA00023077"/>
    </source>
</evidence>
<dbReference type="Gene3D" id="2.40.170.20">
    <property type="entry name" value="TonB-dependent receptor, beta-barrel domain"/>
    <property type="match status" value="1"/>
</dbReference>
<evidence type="ECO:0000313" key="13">
    <source>
        <dbReference type="Proteomes" id="UP000276260"/>
    </source>
</evidence>
<dbReference type="GO" id="GO:0009279">
    <property type="term" value="C:cell outer membrane"/>
    <property type="evidence" value="ECO:0007669"/>
    <property type="project" value="UniProtKB-SubCell"/>
</dbReference>
<dbReference type="CDD" id="cd01347">
    <property type="entry name" value="ligand_gated_channel"/>
    <property type="match status" value="1"/>
</dbReference>
<evidence type="ECO:0000256" key="9">
    <source>
        <dbReference type="RuleBase" id="RU003357"/>
    </source>
</evidence>
<dbReference type="PANTHER" id="PTHR40980">
    <property type="entry name" value="PLUG DOMAIN-CONTAINING PROTEIN"/>
    <property type="match status" value="1"/>
</dbReference>
<protein>
    <submittedName>
        <fullName evidence="12">TonB-dependent receptor</fullName>
    </submittedName>
</protein>
<keyword evidence="3 8" id="KW-1134">Transmembrane beta strand</keyword>
<dbReference type="InterPro" id="IPR012910">
    <property type="entry name" value="Plug_dom"/>
</dbReference>
<dbReference type="InterPro" id="IPR039426">
    <property type="entry name" value="TonB-dep_rcpt-like"/>
</dbReference>
<dbReference type="PROSITE" id="PS52016">
    <property type="entry name" value="TONB_DEPENDENT_REC_3"/>
    <property type="match status" value="1"/>
</dbReference>
<evidence type="ECO:0000256" key="2">
    <source>
        <dbReference type="ARBA" id="ARBA00022448"/>
    </source>
</evidence>
<evidence type="ECO:0000313" key="12">
    <source>
        <dbReference type="EMBL" id="RRJ23883.1"/>
    </source>
</evidence>
<dbReference type="Pfam" id="PF00593">
    <property type="entry name" value="TonB_dep_Rec_b-barrel"/>
    <property type="match status" value="1"/>
</dbReference>
<keyword evidence="5 9" id="KW-0798">TonB box</keyword>
<dbReference type="Pfam" id="PF07715">
    <property type="entry name" value="Plug"/>
    <property type="match status" value="1"/>
</dbReference>
<accession>A0A3P3QU80</accession>
<reference evidence="12 13" key="1">
    <citation type="submission" date="2018-11" db="EMBL/GenBank/DDBJ databases">
        <title>Draft genome analysis of Rheinheimera mesophila isolated from an industrial waste site.</title>
        <authorList>
            <person name="Yu Q."/>
            <person name="Qi Y."/>
            <person name="Zhang H."/>
            <person name="Lu Y."/>
            <person name="Pu J."/>
        </authorList>
    </citation>
    <scope>NUCLEOTIDE SEQUENCE [LARGE SCALE GENOMIC DNA]</scope>
    <source>
        <strain evidence="12 13">IITR13</strain>
    </source>
</reference>
<dbReference type="InterPro" id="IPR037066">
    <property type="entry name" value="Plug_dom_sf"/>
</dbReference>
<evidence type="ECO:0000256" key="7">
    <source>
        <dbReference type="ARBA" id="ARBA00023237"/>
    </source>
</evidence>
<dbReference type="Proteomes" id="UP000276260">
    <property type="component" value="Unassembled WGS sequence"/>
</dbReference>
<keyword evidence="6 8" id="KW-0472">Membrane</keyword>
<comment type="subcellular location">
    <subcellularLocation>
        <location evidence="1 8">Cell outer membrane</location>
        <topology evidence="1 8">Multi-pass membrane protein</topology>
    </subcellularLocation>
</comment>